<protein>
    <submittedName>
        <fullName evidence="1">Uncharacterized protein</fullName>
    </submittedName>
</protein>
<organism evidence="1 2">
    <name type="scientific">Rangifer tarandus platyrhynchus</name>
    <name type="common">Svalbard reindeer</name>
    <dbReference type="NCBI Taxonomy" id="3082113"/>
    <lineage>
        <taxon>Eukaryota</taxon>
        <taxon>Metazoa</taxon>
        <taxon>Chordata</taxon>
        <taxon>Craniata</taxon>
        <taxon>Vertebrata</taxon>
        <taxon>Euteleostomi</taxon>
        <taxon>Mammalia</taxon>
        <taxon>Eutheria</taxon>
        <taxon>Laurasiatheria</taxon>
        <taxon>Artiodactyla</taxon>
        <taxon>Ruminantia</taxon>
        <taxon>Pecora</taxon>
        <taxon>Cervidae</taxon>
        <taxon>Odocoileinae</taxon>
        <taxon>Rangifer</taxon>
    </lineage>
</organism>
<evidence type="ECO:0000313" key="2">
    <source>
        <dbReference type="Proteomes" id="UP001176941"/>
    </source>
</evidence>
<proteinExistence type="predicted"/>
<reference evidence="1" key="1">
    <citation type="submission" date="2023-04" db="EMBL/GenBank/DDBJ databases">
        <authorList>
            <consortium name="ELIXIR-Norway"/>
        </authorList>
    </citation>
    <scope>NUCLEOTIDE SEQUENCE [LARGE SCALE GENOMIC DNA]</scope>
</reference>
<keyword evidence="2" id="KW-1185">Reference proteome</keyword>
<sequence length="104" mass="11723">MCKEYRGFPGGTVGKGSTCQCRKTWVQSLGWEDPLEEEMANPLQYSCLENPTDRGAWSLAVHGIARSQTRLSVHPHKEYKKEVSLVMQEGQECNVYSIKLMTTA</sequence>
<dbReference type="Proteomes" id="UP001176941">
    <property type="component" value="Chromosome 20"/>
</dbReference>
<dbReference type="EMBL" id="OX459956">
    <property type="protein sequence ID" value="CAI9162265.1"/>
    <property type="molecule type" value="Genomic_DNA"/>
</dbReference>
<evidence type="ECO:0000313" key="1">
    <source>
        <dbReference type="EMBL" id="CAI9162265.1"/>
    </source>
</evidence>
<gene>
    <name evidence="1" type="ORF">MRATA1EN1_LOCUS11227</name>
</gene>
<accession>A0ABN8YL36</accession>
<name>A0ABN8YL36_RANTA</name>